<dbReference type="PROSITE" id="PS00138">
    <property type="entry name" value="SUBTILASE_SER"/>
    <property type="match status" value="1"/>
</dbReference>
<dbReference type="InterPro" id="IPR023828">
    <property type="entry name" value="Peptidase_S8_Ser-AS"/>
</dbReference>
<dbReference type="Gene3D" id="2.60.120.380">
    <property type="match status" value="1"/>
</dbReference>
<evidence type="ECO:0000256" key="6">
    <source>
        <dbReference type="PROSITE-ProRule" id="PRU01240"/>
    </source>
</evidence>
<feature type="active site" description="Charge relay system" evidence="6">
    <location>
        <position position="130"/>
    </location>
</feature>
<dbReference type="PANTHER" id="PTHR43399">
    <property type="entry name" value="SUBTILISIN-RELATED"/>
    <property type="match status" value="1"/>
</dbReference>
<gene>
    <name evidence="9" type="ORF">A9Q93_11490</name>
</gene>
<dbReference type="PROSITE" id="PS51892">
    <property type="entry name" value="SUBTILASE"/>
    <property type="match status" value="1"/>
</dbReference>
<sequence length="645" mass="69328">MNKLKIVFFIFLAVSTSINVLGQTKAERAEISKSYDQDKIQALEKYLDDLEAKNQKRFERLQAIHNWPSTITTKDGTTAYLVGANFLGDPLYVSTMNEQAAQMQGVRELQSGGSFGINLEGQGMTVGVWDGGKIRETHRSYTGRTSAGEVLQTISGHATHVAGTIASDGTGDLSARGMAPQSIVEYYKFRQSSSEVEDEREMSSAASGGLLVSNHSYGIPADAVSVAALGKYDDGAQAWDQISFTYPYYLIFSSAGNSQNDGVNTSDGGYDLLTSRSNAKNIVVVGASVGVTNYTGPSSVSMSRFSSWGPTDDGRVKPDISTKGVSMYSTGDLSDTQYINRSGTSMSSPAVAGGAIILQQFYNSINSSYMKAASLKGVILHSAYEAGTSPGPDYRFGWGLMNTEGAAHVIEQNGTSSLIDESTLSQGASYSKNITANGSALFDNKLTVSISWTDPATATSDLTSVVQNDDRTPMLVNDLDLVVTDQNGVVYRPWKLDPAFPLNAAITGVNNVDNFEKIEIDQPVGNYTISVTHKGNLLNGSQDYSLIISGADNVTLSNDTVNLQSFELFPNPANNYVNIAFNEAMLSNKINVDIYDVLGKQVLNRTYPANGSTNKRIDTSSFQSGIYIVRVGDGTSFTTKKLVIQ</sequence>
<dbReference type="PANTHER" id="PTHR43399:SF4">
    <property type="entry name" value="CELL WALL-ASSOCIATED PROTEASE"/>
    <property type="match status" value="1"/>
</dbReference>
<evidence type="ECO:0000256" key="4">
    <source>
        <dbReference type="ARBA" id="ARBA00022801"/>
    </source>
</evidence>
<feature type="active site" description="Charge relay system" evidence="6">
    <location>
        <position position="345"/>
    </location>
</feature>
<evidence type="ECO:0000256" key="5">
    <source>
        <dbReference type="ARBA" id="ARBA00022825"/>
    </source>
</evidence>
<name>A0A1Z8ALW7_9FLAO</name>
<evidence type="ECO:0000259" key="7">
    <source>
        <dbReference type="Pfam" id="PF00082"/>
    </source>
</evidence>
<dbReference type="InterPro" id="IPR026444">
    <property type="entry name" value="Secre_tail"/>
</dbReference>
<organism evidence="9 10">
    <name type="scientific">Nonlabens dokdonensis</name>
    <dbReference type="NCBI Taxonomy" id="328515"/>
    <lineage>
        <taxon>Bacteria</taxon>
        <taxon>Pseudomonadati</taxon>
        <taxon>Bacteroidota</taxon>
        <taxon>Flavobacteriia</taxon>
        <taxon>Flavobacteriales</taxon>
        <taxon>Flavobacteriaceae</taxon>
        <taxon>Nonlabens</taxon>
    </lineage>
</organism>
<dbReference type="InterPro" id="IPR036852">
    <property type="entry name" value="Peptidase_S8/S53_dom_sf"/>
</dbReference>
<evidence type="ECO:0000256" key="2">
    <source>
        <dbReference type="ARBA" id="ARBA00022670"/>
    </source>
</evidence>
<dbReference type="Pfam" id="PF00082">
    <property type="entry name" value="Peptidase_S8"/>
    <property type="match status" value="1"/>
</dbReference>
<dbReference type="NCBIfam" id="TIGR04183">
    <property type="entry name" value="Por_Secre_tail"/>
    <property type="match status" value="1"/>
</dbReference>
<dbReference type="InterPro" id="IPR034058">
    <property type="entry name" value="TagA/B/C/D_pept_dom"/>
</dbReference>
<dbReference type="RefSeq" id="WP_303687590.1">
    <property type="nucleotide sequence ID" value="NZ_CAJXYO010000026.1"/>
</dbReference>
<dbReference type="InterPro" id="IPR051048">
    <property type="entry name" value="Peptidase_S8/S53_subtilisin"/>
</dbReference>
<comment type="similarity">
    <text evidence="1 6">Belongs to the peptidase S8 family.</text>
</comment>
<keyword evidence="2 6" id="KW-0645">Protease</keyword>
<reference evidence="10" key="1">
    <citation type="journal article" date="2017" name="Proc. Natl. Acad. Sci. U.S.A.">
        <title>Simulation of Deepwater Horizon oil plume reveals substrate specialization within a complex community of hydrocarbon-degraders.</title>
        <authorList>
            <person name="Hu P."/>
            <person name="Dubinsky E.A."/>
            <person name="Probst A.J."/>
            <person name="Wang J."/>
            <person name="Sieber C.M.K."/>
            <person name="Tom L.M."/>
            <person name="Gardinali P."/>
            <person name="Banfield J.F."/>
            <person name="Atlas R.M."/>
            <person name="Andersen G.L."/>
        </authorList>
    </citation>
    <scope>NUCLEOTIDE SEQUENCE [LARGE SCALE GENOMIC DNA]</scope>
</reference>
<dbReference type="SUPFAM" id="SSF52743">
    <property type="entry name" value="Subtilisin-like"/>
    <property type="match status" value="1"/>
</dbReference>
<dbReference type="InterPro" id="IPR000209">
    <property type="entry name" value="Peptidase_S8/S53_dom"/>
</dbReference>
<evidence type="ECO:0008006" key="11">
    <source>
        <dbReference type="Google" id="ProtNLM"/>
    </source>
</evidence>
<dbReference type="InterPro" id="IPR008979">
    <property type="entry name" value="Galactose-bd-like_sf"/>
</dbReference>
<evidence type="ECO:0000259" key="8">
    <source>
        <dbReference type="Pfam" id="PF18962"/>
    </source>
</evidence>
<dbReference type="Proteomes" id="UP000196102">
    <property type="component" value="Unassembled WGS sequence"/>
</dbReference>
<protein>
    <recommendedName>
        <fullName evidence="11">Peptidase S8</fullName>
    </recommendedName>
</protein>
<dbReference type="AlphaFoldDB" id="A0A1Z8ALW7"/>
<dbReference type="GO" id="GO:0006508">
    <property type="term" value="P:proteolysis"/>
    <property type="evidence" value="ECO:0007669"/>
    <property type="project" value="UniProtKB-KW"/>
</dbReference>
<dbReference type="CDD" id="cd04842">
    <property type="entry name" value="Peptidases_S8_Kp43_protease"/>
    <property type="match status" value="1"/>
</dbReference>
<dbReference type="GO" id="GO:0004252">
    <property type="term" value="F:serine-type endopeptidase activity"/>
    <property type="evidence" value="ECO:0007669"/>
    <property type="project" value="UniProtKB-UniRule"/>
</dbReference>
<evidence type="ECO:0000256" key="1">
    <source>
        <dbReference type="ARBA" id="ARBA00011073"/>
    </source>
</evidence>
<keyword evidence="5 6" id="KW-0720">Serine protease</keyword>
<comment type="caution">
    <text evidence="9">The sequence shown here is derived from an EMBL/GenBank/DDBJ whole genome shotgun (WGS) entry which is preliminary data.</text>
</comment>
<keyword evidence="3" id="KW-0732">Signal</keyword>
<evidence type="ECO:0000256" key="3">
    <source>
        <dbReference type="ARBA" id="ARBA00022729"/>
    </source>
</evidence>
<dbReference type="PRINTS" id="PR00723">
    <property type="entry name" value="SUBTILISIN"/>
</dbReference>
<evidence type="ECO:0000313" key="9">
    <source>
        <dbReference type="EMBL" id="OUS11344.1"/>
    </source>
</evidence>
<dbReference type="Pfam" id="PF18962">
    <property type="entry name" value="Por_Secre_tail"/>
    <property type="match status" value="1"/>
</dbReference>
<dbReference type="EMBL" id="MAAX01000178">
    <property type="protein sequence ID" value="OUS11344.1"/>
    <property type="molecule type" value="Genomic_DNA"/>
</dbReference>
<dbReference type="InterPro" id="IPR015500">
    <property type="entry name" value="Peptidase_S8_subtilisin-rel"/>
</dbReference>
<dbReference type="Gene3D" id="3.40.50.200">
    <property type="entry name" value="Peptidase S8/S53 domain"/>
    <property type="match status" value="1"/>
</dbReference>
<evidence type="ECO:0000313" key="10">
    <source>
        <dbReference type="Proteomes" id="UP000196102"/>
    </source>
</evidence>
<dbReference type="SUPFAM" id="SSF49785">
    <property type="entry name" value="Galactose-binding domain-like"/>
    <property type="match status" value="1"/>
</dbReference>
<feature type="domain" description="Peptidase S8/S53" evidence="7">
    <location>
        <begin position="148"/>
        <end position="399"/>
    </location>
</feature>
<feature type="domain" description="Secretion system C-terminal sorting" evidence="8">
    <location>
        <begin position="568"/>
        <end position="644"/>
    </location>
</feature>
<feature type="active site" description="Charge relay system" evidence="6">
    <location>
        <position position="157"/>
    </location>
</feature>
<accession>A0A1Z8ALW7</accession>
<proteinExistence type="inferred from homology"/>
<keyword evidence="4 6" id="KW-0378">Hydrolase</keyword>